<reference evidence="7 8" key="1">
    <citation type="journal article" date="2015" name="Plant Cell">
        <title>Oil accumulation by the oleaginous diatom Fistulifera solaris as revealed by the genome and transcriptome.</title>
        <authorList>
            <person name="Tanaka T."/>
            <person name="Maeda Y."/>
            <person name="Veluchamy A."/>
            <person name="Tanaka M."/>
            <person name="Abida H."/>
            <person name="Marechal E."/>
            <person name="Bowler C."/>
            <person name="Muto M."/>
            <person name="Sunaga Y."/>
            <person name="Tanaka M."/>
            <person name="Yoshino T."/>
            <person name="Taniguchi T."/>
            <person name="Fukuda Y."/>
            <person name="Nemoto M."/>
            <person name="Matsumoto M."/>
            <person name="Wong P.S."/>
            <person name="Aburatani S."/>
            <person name="Fujibuchi W."/>
        </authorList>
    </citation>
    <scope>NUCLEOTIDE SEQUENCE [LARGE SCALE GENOMIC DNA]</scope>
    <source>
        <strain evidence="7 8">JPCC DA0580</strain>
    </source>
</reference>
<dbReference type="InParanoid" id="A0A1Z5KL50"/>
<dbReference type="Gene3D" id="1.10.40.30">
    <property type="entry name" value="Fumarase/aspartase (C-terminal domain)"/>
    <property type="match status" value="1"/>
</dbReference>
<dbReference type="InterPro" id="IPR004708">
    <property type="entry name" value="ApsA"/>
</dbReference>
<evidence type="ECO:0000256" key="4">
    <source>
        <dbReference type="ARBA" id="ARBA00023239"/>
    </source>
</evidence>
<dbReference type="FunFam" id="1.10.275.10:FF:000001">
    <property type="entry name" value="Fumarate hydratase, mitochondrial"/>
    <property type="match status" value="1"/>
</dbReference>
<evidence type="ECO:0000313" key="7">
    <source>
        <dbReference type="EMBL" id="GAX27043.1"/>
    </source>
</evidence>
<gene>
    <name evidence="7" type="ORF">FisN_9Lh362</name>
</gene>
<dbReference type="AlphaFoldDB" id="A0A1Z5KL50"/>
<dbReference type="FunFam" id="1.20.200.10:FF:000001">
    <property type="entry name" value="Fumarate hydratase, mitochondrial"/>
    <property type="match status" value="1"/>
</dbReference>
<dbReference type="NCBIfam" id="TIGR00839">
    <property type="entry name" value="aspA"/>
    <property type="match status" value="1"/>
</dbReference>
<protein>
    <recommendedName>
        <fullName evidence="3">Aspartate ammonia-lyase</fullName>
        <ecNumber evidence="2">4.3.1.1</ecNumber>
    </recommendedName>
</protein>
<dbReference type="Gene3D" id="1.10.275.10">
    <property type="entry name" value="Fumarase/aspartase (N-terminal domain)"/>
    <property type="match status" value="1"/>
</dbReference>
<dbReference type="InterPro" id="IPR051546">
    <property type="entry name" value="Aspartate_Ammonia-Lyase"/>
</dbReference>
<dbReference type="GO" id="GO:0006099">
    <property type="term" value="P:tricarboxylic acid cycle"/>
    <property type="evidence" value="ECO:0007669"/>
    <property type="project" value="InterPro"/>
</dbReference>
<dbReference type="Gene3D" id="1.20.200.10">
    <property type="entry name" value="Fumarase/aspartase (Central domain)"/>
    <property type="match status" value="1"/>
</dbReference>
<dbReference type="Pfam" id="PF00206">
    <property type="entry name" value="Lyase_1"/>
    <property type="match status" value="1"/>
</dbReference>
<sequence length="539" mass="59068">MNSEAFTVNTVEEKKTADHDDNMSLLFREEHDLIGDELVPIDAYYGIQTLRAMRNFDITGVPISHFPQLIRALAMVKKAAGLANMELGHLSKRKGNAIVAACDEVIEGKLHDQFLVDLIQGGAGTSTNMNMNEVIANRGLEIMGYKKGEYHHLHPNNDVNMSQSTNDVYPTAARLAMVFSDDPLIEAVARLREALDKKAEEFDHVLKLGRTQLQDAVPMTLGQEFHGWSVTLGKDMKSMQEVAHEFSAVNLGGTAIGTGLNTDPKYIYLVMKKLQQVTGVNVVSSSDLIEATSDMGDFITFSGLLRRLAVKLSKIANDLRLLSSGPRGGFNDINLPAMQPGSSIMPGKVNPVIPEAVNQTAFQVIGNDLAITMAAEAGQLQLNAMEPVIIYNLLSSLRMLTNACDMFTERCIKGITANVDKCEKMVRDSIGIVTAFSPFIGYEKSSQLAKQALQTGRSVVDMIKEDKLLDEEKIEIIMRPANLTGPSSLFSESQLKTVDKTGTHLRQSSLADFRALEKETKGAATHVRYYSLADLSAIQ</sequence>
<dbReference type="GO" id="GO:0006531">
    <property type="term" value="P:aspartate metabolic process"/>
    <property type="evidence" value="ECO:0007669"/>
    <property type="project" value="InterPro"/>
</dbReference>
<dbReference type="NCBIfam" id="NF008909">
    <property type="entry name" value="PRK12273.1"/>
    <property type="match status" value="1"/>
</dbReference>
<comment type="similarity">
    <text evidence="1">Belongs to the class-II fumarase/aspartase family. Aspartase subfamily.</text>
</comment>
<feature type="domain" description="Fumarate lyase N-terminal" evidence="5">
    <location>
        <begin position="39"/>
        <end position="366"/>
    </location>
</feature>
<dbReference type="PANTHER" id="PTHR42696">
    <property type="entry name" value="ASPARTATE AMMONIA-LYASE"/>
    <property type="match status" value="1"/>
</dbReference>
<organism evidence="7 8">
    <name type="scientific">Fistulifera solaris</name>
    <name type="common">Oleaginous diatom</name>
    <dbReference type="NCBI Taxonomy" id="1519565"/>
    <lineage>
        <taxon>Eukaryota</taxon>
        <taxon>Sar</taxon>
        <taxon>Stramenopiles</taxon>
        <taxon>Ochrophyta</taxon>
        <taxon>Bacillariophyta</taxon>
        <taxon>Bacillariophyceae</taxon>
        <taxon>Bacillariophycidae</taxon>
        <taxon>Naviculales</taxon>
        <taxon>Naviculaceae</taxon>
        <taxon>Fistulifera</taxon>
    </lineage>
</organism>
<comment type="caution">
    <text evidence="7">The sequence shown here is derived from an EMBL/GenBank/DDBJ whole genome shotgun (WGS) entry which is preliminary data.</text>
</comment>
<evidence type="ECO:0000256" key="3">
    <source>
        <dbReference type="ARBA" id="ARBA00016146"/>
    </source>
</evidence>
<evidence type="ECO:0000256" key="2">
    <source>
        <dbReference type="ARBA" id="ARBA00012992"/>
    </source>
</evidence>
<accession>A0A1Z5KL50</accession>
<dbReference type="InterPro" id="IPR000362">
    <property type="entry name" value="Fumarate_lyase_fam"/>
</dbReference>
<dbReference type="Proteomes" id="UP000198406">
    <property type="component" value="Unassembled WGS sequence"/>
</dbReference>
<dbReference type="InterPro" id="IPR024083">
    <property type="entry name" value="Fumarase/histidase_N"/>
</dbReference>
<proteinExistence type="inferred from homology"/>
<evidence type="ECO:0000259" key="6">
    <source>
        <dbReference type="Pfam" id="PF10415"/>
    </source>
</evidence>
<name>A0A1Z5KL50_FISSO</name>
<dbReference type="SUPFAM" id="SSF48557">
    <property type="entry name" value="L-aspartase-like"/>
    <property type="match status" value="1"/>
</dbReference>
<dbReference type="InterPro" id="IPR022761">
    <property type="entry name" value="Fumarate_lyase_N"/>
</dbReference>
<dbReference type="InterPro" id="IPR008948">
    <property type="entry name" value="L-Aspartase-like"/>
</dbReference>
<dbReference type="PROSITE" id="PS00163">
    <property type="entry name" value="FUMARATE_LYASES"/>
    <property type="match status" value="1"/>
</dbReference>
<dbReference type="PRINTS" id="PR00149">
    <property type="entry name" value="FUMRATELYASE"/>
</dbReference>
<evidence type="ECO:0000313" key="8">
    <source>
        <dbReference type="Proteomes" id="UP000198406"/>
    </source>
</evidence>
<dbReference type="OrthoDB" id="1738025at2759"/>
<dbReference type="InterPro" id="IPR020557">
    <property type="entry name" value="Fumarate_lyase_CS"/>
</dbReference>
<evidence type="ECO:0000256" key="1">
    <source>
        <dbReference type="ARBA" id="ARBA00005596"/>
    </source>
</evidence>
<dbReference type="CDD" id="cd01357">
    <property type="entry name" value="Aspartase"/>
    <property type="match status" value="1"/>
</dbReference>
<keyword evidence="4 7" id="KW-0456">Lyase</keyword>
<dbReference type="GO" id="GO:0005829">
    <property type="term" value="C:cytosol"/>
    <property type="evidence" value="ECO:0007669"/>
    <property type="project" value="TreeGrafter"/>
</dbReference>
<dbReference type="InterPro" id="IPR018951">
    <property type="entry name" value="Fumarase_C_C"/>
</dbReference>
<keyword evidence="8" id="KW-1185">Reference proteome</keyword>
<feature type="domain" description="Fumarase C C-terminal" evidence="6">
    <location>
        <begin position="432"/>
        <end position="485"/>
    </location>
</feature>
<dbReference type="Pfam" id="PF10415">
    <property type="entry name" value="FumaraseC_C"/>
    <property type="match status" value="1"/>
</dbReference>
<dbReference type="EMBL" id="BDSP01000252">
    <property type="protein sequence ID" value="GAX27043.1"/>
    <property type="molecule type" value="Genomic_DNA"/>
</dbReference>
<dbReference type="GO" id="GO:0008797">
    <property type="term" value="F:aspartate ammonia-lyase activity"/>
    <property type="evidence" value="ECO:0007669"/>
    <property type="project" value="UniProtKB-EC"/>
</dbReference>
<dbReference type="EC" id="4.3.1.1" evidence="2"/>
<evidence type="ECO:0000259" key="5">
    <source>
        <dbReference type="Pfam" id="PF00206"/>
    </source>
</evidence>
<dbReference type="PANTHER" id="PTHR42696:SF2">
    <property type="entry name" value="ASPARTATE AMMONIA-LYASE"/>
    <property type="match status" value="1"/>
</dbReference>